<protein>
    <submittedName>
        <fullName evidence="2">Uncharacterized protein</fullName>
    </submittedName>
</protein>
<reference evidence="3" key="2">
    <citation type="submission" date="2009-11" db="EMBL/GenBank/DDBJ databases">
        <title>The Genome Sequence of Allomyces macrogynus strain ATCC 38327.</title>
        <authorList>
            <consortium name="The Broad Institute Genome Sequencing Platform"/>
            <person name="Russ C."/>
            <person name="Cuomo C."/>
            <person name="Shea T."/>
            <person name="Young S.K."/>
            <person name="Zeng Q."/>
            <person name="Koehrsen M."/>
            <person name="Haas B."/>
            <person name="Borodovsky M."/>
            <person name="Guigo R."/>
            <person name="Alvarado L."/>
            <person name="Berlin A."/>
            <person name="Borenstein D."/>
            <person name="Chen Z."/>
            <person name="Engels R."/>
            <person name="Freedman E."/>
            <person name="Gellesch M."/>
            <person name="Goldberg J."/>
            <person name="Griggs A."/>
            <person name="Gujja S."/>
            <person name="Heiman D."/>
            <person name="Hepburn T."/>
            <person name="Howarth C."/>
            <person name="Jen D."/>
            <person name="Larson L."/>
            <person name="Lewis B."/>
            <person name="Mehta T."/>
            <person name="Park D."/>
            <person name="Pearson M."/>
            <person name="Roberts A."/>
            <person name="Saif S."/>
            <person name="Shenoy N."/>
            <person name="Sisk P."/>
            <person name="Stolte C."/>
            <person name="Sykes S."/>
            <person name="Walk T."/>
            <person name="White J."/>
            <person name="Yandava C."/>
            <person name="Burger G."/>
            <person name="Gray M.W."/>
            <person name="Holland P.W.H."/>
            <person name="King N."/>
            <person name="Lang F.B.F."/>
            <person name="Roger A.J."/>
            <person name="Ruiz-Trillo I."/>
            <person name="Lander E."/>
            <person name="Nusbaum C."/>
        </authorList>
    </citation>
    <scope>NUCLEOTIDE SEQUENCE [LARGE SCALE GENOMIC DNA]</scope>
    <source>
        <strain evidence="3">ATCC 38327</strain>
    </source>
</reference>
<name>A0A0L0SND6_ALLM3</name>
<evidence type="ECO:0000256" key="1">
    <source>
        <dbReference type="SAM" id="MobiDB-lite"/>
    </source>
</evidence>
<evidence type="ECO:0000313" key="2">
    <source>
        <dbReference type="EMBL" id="KNE64003.1"/>
    </source>
</evidence>
<dbReference type="EMBL" id="GG745343">
    <property type="protein sequence ID" value="KNE64003.1"/>
    <property type="molecule type" value="Genomic_DNA"/>
</dbReference>
<evidence type="ECO:0000313" key="3">
    <source>
        <dbReference type="Proteomes" id="UP000054350"/>
    </source>
</evidence>
<dbReference type="Proteomes" id="UP000054350">
    <property type="component" value="Unassembled WGS sequence"/>
</dbReference>
<accession>A0A0L0SND6</accession>
<keyword evidence="3" id="KW-1185">Reference proteome</keyword>
<feature type="compositionally biased region" description="Basic and acidic residues" evidence="1">
    <location>
        <begin position="1"/>
        <end position="31"/>
    </location>
</feature>
<dbReference type="eggNOG" id="ENOG502SGDY">
    <property type="taxonomic scope" value="Eukaryota"/>
</dbReference>
<dbReference type="VEuPathDB" id="FungiDB:AMAG_09063"/>
<dbReference type="OrthoDB" id="2144121at2759"/>
<reference evidence="2 3" key="1">
    <citation type="submission" date="2009-11" db="EMBL/GenBank/DDBJ databases">
        <title>Annotation of Allomyces macrogynus ATCC 38327.</title>
        <authorList>
            <consortium name="The Broad Institute Genome Sequencing Platform"/>
            <person name="Russ C."/>
            <person name="Cuomo C."/>
            <person name="Burger G."/>
            <person name="Gray M.W."/>
            <person name="Holland P.W.H."/>
            <person name="King N."/>
            <person name="Lang F.B.F."/>
            <person name="Roger A.J."/>
            <person name="Ruiz-Trillo I."/>
            <person name="Young S.K."/>
            <person name="Zeng Q."/>
            <person name="Gargeya S."/>
            <person name="Fitzgerald M."/>
            <person name="Haas B."/>
            <person name="Abouelleil A."/>
            <person name="Alvarado L."/>
            <person name="Arachchi H.M."/>
            <person name="Berlin A."/>
            <person name="Chapman S.B."/>
            <person name="Gearin G."/>
            <person name="Goldberg J."/>
            <person name="Griggs A."/>
            <person name="Gujja S."/>
            <person name="Hansen M."/>
            <person name="Heiman D."/>
            <person name="Howarth C."/>
            <person name="Larimer J."/>
            <person name="Lui A."/>
            <person name="MacDonald P.J.P."/>
            <person name="McCowen C."/>
            <person name="Montmayeur A."/>
            <person name="Murphy C."/>
            <person name="Neiman D."/>
            <person name="Pearson M."/>
            <person name="Priest M."/>
            <person name="Roberts A."/>
            <person name="Saif S."/>
            <person name="Shea T."/>
            <person name="Sisk P."/>
            <person name="Stolte C."/>
            <person name="Sykes S."/>
            <person name="Wortman J."/>
            <person name="Nusbaum C."/>
            <person name="Birren B."/>
        </authorList>
    </citation>
    <scope>NUCLEOTIDE SEQUENCE [LARGE SCALE GENOMIC DNA]</scope>
    <source>
        <strain evidence="2 3">ATCC 38327</strain>
    </source>
</reference>
<sequence length="139" mass="15401">MSSTREHRNAIDDQFVVRDQEALEIEQRGDEEAVPDEPPEEPLGHHKYNLRTPPPRGALRDPLGEDAGTSEADYAAEHGPIGDADRRVASLVAASHRENRTDEERRASAEKASAIYQQETGDPLEIDEHGRVVVAEAQE</sequence>
<feature type="region of interest" description="Disordered" evidence="1">
    <location>
        <begin position="1"/>
        <end position="85"/>
    </location>
</feature>
<organism evidence="2 3">
    <name type="scientific">Allomyces macrogynus (strain ATCC 38327)</name>
    <name type="common">Allomyces javanicus var. macrogynus</name>
    <dbReference type="NCBI Taxonomy" id="578462"/>
    <lineage>
        <taxon>Eukaryota</taxon>
        <taxon>Fungi</taxon>
        <taxon>Fungi incertae sedis</taxon>
        <taxon>Blastocladiomycota</taxon>
        <taxon>Blastocladiomycetes</taxon>
        <taxon>Blastocladiales</taxon>
        <taxon>Blastocladiaceae</taxon>
        <taxon>Allomyces</taxon>
    </lineage>
</organism>
<proteinExistence type="predicted"/>
<gene>
    <name evidence="2" type="ORF">AMAG_09063</name>
</gene>
<dbReference type="AlphaFoldDB" id="A0A0L0SND6"/>